<evidence type="ECO:0000313" key="2">
    <source>
        <dbReference type="Proteomes" id="UP001240984"/>
    </source>
</evidence>
<dbReference type="EMBL" id="JAUSRA010000001">
    <property type="protein sequence ID" value="MDP9793760.1"/>
    <property type="molecule type" value="Genomic_DNA"/>
</dbReference>
<organism evidence="1 2">
    <name type="scientific">Catenuloplanes nepalensis</name>
    <dbReference type="NCBI Taxonomy" id="587533"/>
    <lineage>
        <taxon>Bacteria</taxon>
        <taxon>Bacillati</taxon>
        <taxon>Actinomycetota</taxon>
        <taxon>Actinomycetes</taxon>
        <taxon>Micromonosporales</taxon>
        <taxon>Micromonosporaceae</taxon>
        <taxon>Catenuloplanes</taxon>
    </lineage>
</organism>
<sequence length="230" mass="24958">MTVYVAEAAYFTLISRRAPAVNVPCDLVRLGSIVVLRLHDESHAALPNPFAPPASRFWERRRDVLFHLVPDADGCATLHRFLEATVLILDHAPMLHQHVGLDDPSPALSGTLWELSAVLAERAHVQSVLDDLTALPPGAGPADRMMASQARVAELTGVADSYMEQIEALASGVRDFAEQQAVADRYRSALRNSEFLAEADPGPVAAPSGAAELTERMTAVLDAYRDLTER</sequence>
<accession>A0ABT9MQP8</accession>
<reference evidence="1 2" key="1">
    <citation type="submission" date="2023-07" db="EMBL/GenBank/DDBJ databases">
        <title>Sequencing the genomes of 1000 actinobacteria strains.</title>
        <authorList>
            <person name="Klenk H.-P."/>
        </authorList>
    </citation>
    <scope>NUCLEOTIDE SEQUENCE [LARGE SCALE GENOMIC DNA]</scope>
    <source>
        <strain evidence="1 2">DSM 44710</strain>
    </source>
</reference>
<gene>
    <name evidence="1" type="ORF">J2S43_002272</name>
</gene>
<evidence type="ECO:0000313" key="1">
    <source>
        <dbReference type="EMBL" id="MDP9793760.1"/>
    </source>
</evidence>
<keyword evidence="2" id="KW-1185">Reference proteome</keyword>
<protein>
    <submittedName>
        <fullName evidence="1">Uncharacterized protein</fullName>
    </submittedName>
</protein>
<dbReference type="Proteomes" id="UP001240984">
    <property type="component" value="Unassembled WGS sequence"/>
</dbReference>
<name>A0ABT9MQP8_9ACTN</name>
<dbReference type="RefSeq" id="WP_306828837.1">
    <property type="nucleotide sequence ID" value="NZ_JAUSRA010000001.1"/>
</dbReference>
<comment type="caution">
    <text evidence="1">The sequence shown here is derived from an EMBL/GenBank/DDBJ whole genome shotgun (WGS) entry which is preliminary data.</text>
</comment>
<proteinExistence type="predicted"/>